<keyword evidence="3" id="KW-0969">Cilium</keyword>
<comment type="similarity">
    <text evidence="1">Belongs to the dynein heavy chain family.</text>
</comment>
<keyword evidence="3" id="KW-0966">Cell projection</keyword>
<accession>A0AAV4VSC7</accession>
<dbReference type="PANTHER" id="PTHR46532:SF4">
    <property type="entry name" value="AAA+ ATPASE DOMAIN-CONTAINING PROTEIN"/>
    <property type="match status" value="1"/>
</dbReference>
<dbReference type="GO" id="GO:0051959">
    <property type="term" value="F:dynein light intermediate chain binding"/>
    <property type="evidence" value="ECO:0007669"/>
    <property type="project" value="InterPro"/>
</dbReference>
<reference evidence="3 4" key="1">
    <citation type="submission" date="2021-06" db="EMBL/GenBank/DDBJ databases">
        <title>Caerostris extrusa draft genome.</title>
        <authorList>
            <person name="Kono N."/>
            <person name="Arakawa K."/>
        </authorList>
    </citation>
    <scope>NUCLEOTIDE SEQUENCE [LARGE SCALE GENOMIC DNA]</scope>
</reference>
<evidence type="ECO:0000313" key="3">
    <source>
        <dbReference type="EMBL" id="GIY72849.1"/>
    </source>
</evidence>
<dbReference type="PANTHER" id="PTHR46532">
    <property type="entry name" value="MALE FERTILITY FACTOR KL5"/>
    <property type="match status" value="1"/>
</dbReference>
<sequence length="451" mass="52531">MEGEIKRQISQMMTRRRTSINVAAMLNPGRKSIFSDPKLKVFRELNHDDVTEDHRKFFNMVAYHFNLTEDEVENSALSSPNATICGRLKARCSEEGSMIELVSNQLNNIYMPCFSVGSDWIKNKLTADKNRILVWMRLKIFLNILKVIAESGQIRMEADDVGPLYELRYWRYVLCRLSSVVEFVQSNKFLTVIKLLTAAQSRILKPWMEQDRKLTDKINEARDNVKYLHQLEKFVLNSMKMIWKTESSCSLKLILKQYIGNYSQKSIPLLISQVQMIHAISRFYHTPEHITSFFTKVTNQIVVVCKNYITESGKVDLWTLPRQEAISRMNKCVKLEKNYKRSLEKVRKRVSSEIGKRNFEFFQVPVLGAFSSFSKRLNTICEMFDVIDGMSVLNKCHIEGIEVFSSKLNNIVNGMKGKTYDLLDHRKLDFDNDYKEFTNQIAELKVSWLAS</sequence>
<dbReference type="GO" id="GO:0007018">
    <property type="term" value="P:microtubule-based movement"/>
    <property type="evidence" value="ECO:0007669"/>
    <property type="project" value="InterPro"/>
</dbReference>
<keyword evidence="4" id="KW-1185">Reference proteome</keyword>
<gene>
    <name evidence="3" type="primary">ODA2</name>
    <name evidence="3" type="ORF">CEXT_423171</name>
</gene>
<feature type="domain" description="Dynein heavy chain tail" evidence="2">
    <location>
        <begin position="144"/>
        <end position="446"/>
    </location>
</feature>
<evidence type="ECO:0000259" key="2">
    <source>
        <dbReference type="Pfam" id="PF08385"/>
    </source>
</evidence>
<comment type="caution">
    <text evidence="3">The sequence shown here is derived from an EMBL/GenBank/DDBJ whole genome shotgun (WGS) entry which is preliminary data.</text>
</comment>
<proteinExistence type="inferred from homology"/>
<protein>
    <submittedName>
        <fullName evidence="3">Dynein gamma chain, flagellar outer arm</fullName>
    </submittedName>
</protein>
<dbReference type="InterPro" id="IPR026983">
    <property type="entry name" value="DHC"/>
</dbReference>
<dbReference type="Proteomes" id="UP001054945">
    <property type="component" value="Unassembled WGS sequence"/>
</dbReference>
<organism evidence="3 4">
    <name type="scientific">Caerostris extrusa</name>
    <name type="common">Bark spider</name>
    <name type="synonym">Caerostris bankana</name>
    <dbReference type="NCBI Taxonomy" id="172846"/>
    <lineage>
        <taxon>Eukaryota</taxon>
        <taxon>Metazoa</taxon>
        <taxon>Ecdysozoa</taxon>
        <taxon>Arthropoda</taxon>
        <taxon>Chelicerata</taxon>
        <taxon>Arachnida</taxon>
        <taxon>Araneae</taxon>
        <taxon>Araneomorphae</taxon>
        <taxon>Entelegynae</taxon>
        <taxon>Araneoidea</taxon>
        <taxon>Araneidae</taxon>
        <taxon>Caerostris</taxon>
    </lineage>
</organism>
<dbReference type="EMBL" id="BPLR01014997">
    <property type="protein sequence ID" value="GIY72849.1"/>
    <property type="molecule type" value="Genomic_DNA"/>
</dbReference>
<dbReference type="AlphaFoldDB" id="A0AAV4VSC7"/>
<dbReference type="GO" id="GO:0005858">
    <property type="term" value="C:axonemal dynein complex"/>
    <property type="evidence" value="ECO:0007669"/>
    <property type="project" value="TreeGrafter"/>
</dbReference>
<dbReference type="GO" id="GO:0045505">
    <property type="term" value="F:dynein intermediate chain binding"/>
    <property type="evidence" value="ECO:0007669"/>
    <property type="project" value="InterPro"/>
</dbReference>
<dbReference type="InterPro" id="IPR013594">
    <property type="entry name" value="Dynein_heavy_tail"/>
</dbReference>
<name>A0AAV4VSC7_CAEEX</name>
<keyword evidence="3" id="KW-0282">Flagellum</keyword>
<evidence type="ECO:0000313" key="4">
    <source>
        <dbReference type="Proteomes" id="UP001054945"/>
    </source>
</evidence>
<dbReference type="Pfam" id="PF08385">
    <property type="entry name" value="DHC_N1"/>
    <property type="match status" value="1"/>
</dbReference>
<evidence type="ECO:0000256" key="1">
    <source>
        <dbReference type="ARBA" id="ARBA00008887"/>
    </source>
</evidence>